<dbReference type="OrthoDB" id="1426153at2"/>
<organism evidence="1">
    <name type="scientific">Dechloromonas aromatica (strain RCB)</name>
    <dbReference type="NCBI Taxonomy" id="159087"/>
    <lineage>
        <taxon>Bacteria</taxon>
        <taxon>Pseudomonadati</taxon>
        <taxon>Pseudomonadota</taxon>
        <taxon>Betaproteobacteria</taxon>
        <taxon>Rhodocyclales</taxon>
        <taxon>Azonexaceae</taxon>
        <taxon>Dechloromonas</taxon>
    </lineage>
</organism>
<name>Q479D0_DECAR</name>
<protein>
    <submittedName>
        <fullName evidence="1">Uncharacterized protein</fullName>
    </submittedName>
</protein>
<sequence>MANRTDRQQAILQAADEYLLIILNKLKNEKGVHADTAIAAASRMAGTFLLRSFNLPIGDIKPGTAVLSDVANEKGPFLISLLGSTLSQIGVPIDGKSLADAQDEKGEPPHLTVNETQALLEVSLNNVKDKFQLTLEESAHAAAVTAALLIRQCSGVIDPNVAFNIAAYGFVEGSKTAPATLTQELAVKKPWYKPW</sequence>
<evidence type="ECO:0000313" key="1">
    <source>
        <dbReference type="EMBL" id="AAZ48551.1"/>
    </source>
</evidence>
<gene>
    <name evidence="1" type="ordered locus">Daro_3823</name>
</gene>
<dbReference type="KEGG" id="dar:Daro_3823"/>
<proteinExistence type="predicted"/>
<dbReference type="EMBL" id="CP000089">
    <property type="protein sequence ID" value="AAZ48551.1"/>
    <property type="molecule type" value="Genomic_DNA"/>
</dbReference>
<reference evidence="1" key="1">
    <citation type="submission" date="2005-08" db="EMBL/GenBank/DDBJ databases">
        <title>Complete sequence of Dechloromonas aromatica RCB.</title>
        <authorList>
            <person name="Salinero K.K."/>
            <person name="Copeland A."/>
            <person name="Lucas S."/>
            <person name="Lapidus A."/>
            <person name="Barry K."/>
            <person name="Detter J.C."/>
            <person name="Glavina T."/>
            <person name="Hammon N."/>
            <person name="Israni S."/>
            <person name="Pitluck S."/>
            <person name="Di Bartolo G."/>
            <person name="Trong S."/>
            <person name="Schmutz J."/>
            <person name="Larimer F."/>
            <person name="Land M."/>
            <person name="Ivanova N."/>
            <person name="Richardson P."/>
        </authorList>
    </citation>
    <scope>NUCLEOTIDE SEQUENCE</scope>
    <source>
        <strain evidence="1">RCB</strain>
    </source>
</reference>
<dbReference type="eggNOG" id="ENOG50348M0">
    <property type="taxonomic scope" value="Bacteria"/>
</dbReference>
<dbReference type="AlphaFoldDB" id="Q479D0"/>
<accession>Q479D0</accession>
<dbReference type="HOGENOM" id="CLU_1394322_0_0_4"/>